<dbReference type="AlphaFoldDB" id="A0A239SM61"/>
<dbReference type="KEGG" id="smen:SAMEA4412692_0264"/>
<dbReference type="STRING" id="1123308.GCA_000380085_00593"/>
<dbReference type="InterPro" id="IPR036237">
    <property type="entry name" value="Xyl_isomerase-like_sf"/>
</dbReference>
<dbReference type="Proteomes" id="UP000215185">
    <property type="component" value="Chromosome 1"/>
</dbReference>
<organism evidence="2 3">
    <name type="scientific">Streptococcus merionis</name>
    <dbReference type="NCBI Taxonomy" id="400065"/>
    <lineage>
        <taxon>Bacteria</taxon>
        <taxon>Bacillati</taxon>
        <taxon>Bacillota</taxon>
        <taxon>Bacilli</taxon>
        <taxon>Lactobacillales</taxon>
        <taxon>Streptococcaceae</taxon>
        <taxon>Streptococcus</taxon>
    </lineage>
</organism>
<evidence type="ECO:0000313" key="3">
    <source>
        <dbReference type="Proteomes" id="UP000215185"/>
    </source>
</evidence>
<feature type="domain" description="Xylose isomerase-like TIM barrel" evidence="1">
    <location>
        <begin position="22"/>
        <end position="272"/>
    </location>
</feature>
<dbReference type="InterPro" id="IPR050312">
    <property type="entry name" value="IolE/XylAMocC-like"/>
</dbReference>
<dbReference type="SUPFAM" id="SSF51658">
    <property type="entry name" value="Xylose isomerase-like"/>
    <property type="match status" value="1"/>
</dbReference>
<proteinExistence type="predicted"/>
<reference evidence="2 3" key="1">
    <citation type="submission" date="2017-06" db="EMBL/GenBank/DDBJ databases">
        <authorList>
            <consortium name="Pathogen Informatics"/>
        </authorList>
    </citation>
    <scope>NUCLEOTIDE SEQUENCE [LARGE SCALE GENOMIC DNA]</scope>
    <source>
        <strain evidence="2 3">NCTC13788</strain>
    </source>
</reference>
<dbReference type="eggNOG" id="COG1082">
    <property type="taxonomic scope" value="Bacteria"/>
</dbReference>
<keyword evidence="3" id="KW-1185">Reference proteome</keyword>
<name>A0A239SM61_9STRE</name>
<sequence length="274" mass="31151">MQYTVRGHDLSQVTSVVDLAEKISQQGISSVQLALGMSFKDMPSEASHLNPGMGRMIAKALAQKNIDVAILSCYINMIHPDLDLREKLLQKFESYVKHAPYFGATMVASETGNIFPEIIFTEDNFKDETFEKLVPVIERLVKAGEKHRVIIGIEPGLNHPLYSLERVEELLERVDSDYLGIILDPTNLITVETYQKQVELVQEAFERFGDKIVAIHLKDFVIENQKIVPIDMGRGMIHYSEILDIIEKYKPHSYVVLEETKDDFIGSALKMLRN</sequence>
<accession>A0A239SM61</accession>
<dbReference type="EMBL" id="LT906439">
    <property type="protein sequence ID" value="SNU86525.1"/>
    <property type="molecule type" value="Genomic_DNA"/>
</dbReference>
<dbReference type="Gene3D" id="3.20.20.150">
    <property type="entry name" value="Divalent-metal-dependent TIM barrel enzymes"/>
    <property type="match status" value="1"/>
</dbReference>
<dbReference type="Pfam" id="PF01261">
    <property type="entry name" value="AP_endonuc_2"/>
    <property type="match status" value="1"/>
</dbReference>
<evidence type="ECO:0000259" key="1">
    <source>
        <dbReference type="Pfam" id="PF01261"/>
    </source>
</evidence>
<dbReference type="PANTHER" id="PTHR12110">
    <property type="entry name" value="HYDROXYPYRUVATE ISOMERASE"/>
    <property type="match status" value="1"/>
</dbReference>
<gene>
    <name evidence="2" type="ORF">SAMEA4412692_00264</name>
</gene>
<evidence type="ECO:0000313" key="2">
    <source>
        <dbReference type="EMBL" id="SNU86525.1"/>
    </source>
</evidence>
<dbReference type="InterPro" id="IPR013022">
    <property type="entry name" value="Xyl_isomerase-like_TIM-brl"/>
</dbReference>
<dbReference type="PANTHER" id="PTHR12110:SF21">
    <property type="entry name" value="XYLOSE ISOMERASE-LIKE TIM BARREL DOMAIN-CONTAINING PROTEIN"/>
    <property type="match status" value="1"/>
</dbReference>
<protein>
    <submittedName>
        <fullName evidence="2">L-xylulose 5-phosphate 3-epimerase</fullName>
    </submittedName>
</protein>